<reference evidence="8 9" key="1">
    <citation type="submission" date="2020-08" db="EMBL/GenBank/DDBJ databases">
        <title>Genomic Encyclopedia of Type Strains, Phase IV (KMG-IV): sequencing the most valuable type-strain genomes for metagenomic binning, comparative biology and taxonomic classification.</title>
        <authorList>
            <person name="Goeker M."/>
        </authorList>
    </citation>
    <scope>NUCLEOTIDE SEQUENCE [LARGE SCALE GENOMIC DNA]</scope>
    <source>
        <strain evidence="8 9">DSM 22368</strain>
    </source>
</reference>
<dbReference type="FunCoup" id="A0A7X0MWA5">
    <property type="interactions" value="228"/>
</dbReference>
<comment type="subcellular location">
    <subcellularLocation>
        <location evidence="1">Cell membrane</location>
        <topology evidence="1">Multi-pass membrane protein</topology>
    </subcellularLocation>
</comment>
<feature type="transmembrane region" description="Helical" evidence="7">
    <location>
        <begin position="132"/>
        <end position="153"/>
    </location>
</feature>
<evidence type="ECO:0000256" key="7">
    <source>
        <dbReference type="RuleBase" id="RU004379"/>
    </source>
</evidence>
<keyword evidence="4 7" id="KW-0812">Transmembrane</keyword>
<keyword evidence="8" id="KW-0378">Hydrolase</keyword>
<keyword evidence="8" id="KW-0645">Protease</keyword>
<feature type="transmembrane region" description="Helical" evidence="7">
    <location>
        <begin position="189"/>
        <end position="215"/>
    </location>
</feature>
<comment type="similarity">
    <text evidence="2 7">Belongs to the BI1 family.</text>
</comment>
<dbReference type="Pfam" id="PF01027">
    <property type="entry name" value="Bax1-I"/>
    <property type="match status" value="1"/>
</dbReference>
<evidence type="ECO:0000256" key="1">
    <source>
        <dbReference type="ARBA" id="ARBA00004651"/>
    </source>
</evidence>
<name>A0A7X0MWA5_9GAMM</name>
<dbReference type="GO" id="GO:0006508">
    <property type="term" value="P:proteolysis"/>
    <property type="evidence" value="ECO:0007669"/>
    <property type="project" value="UniProtKB-KW"/>
</dbReference>
<dbReference type="CDD" id="cd10433">
    <property type="entry name" value="YccA_like"/>
    <property type="match status" value="1"/>
</dbReference>
<dbReference type="InParanoid" id="A0A7X0MWA5"/>
<dbReference type="RefSeq" id="WP_166847073.1">
    <property type="nucleotide sequence ID" value="NZ_JAAONY010000002.1"/>
</dbReference>
<evidence type="ECO:0000313" key="9">
    <source>
        <dbReference type="Proteomes" id="UP000528457"/>
    </source>
</evidence>
<comment type="caution">
    <text evidence="8">The sequence shown here is derived from an EMBL/GenBank/DDBJ whole genome shotgun (WGS) entry which is preliminary data.</text>
</comment>
<dbReference type="InterPro" id="IPR006214">
    <property type="entry name" value="Bax_inhibitor_1-related"/>
</dbReference>
<dbReference type="Proteomes" id="UP000528457">
    <property type="component" value="Unassembled WGS sequence"/>
</dbReference>
<feature type="transmembrane region" description="Helical" evidence="7">
    <location>
        <begin position="49"/>
        <end position="65"/>
    </location>
</feature>
<keyword evidence="9" id="KW-1185">Reference proteome</keyword>
<dbReference type="PANTHER" id="PTHR23291:SF115">
    <property type="entry name" value="MODULATOR OF FTSH PROTEASE YCCA"/>
    <property type="match status" value="1"/>
</dbReference>
<dbReference type="GO" id="GO:0008233">
    <property type="term" value="F:peptidase activity"/>
    <property type="evidence" value="ECO:0007669"/>
    <property type="project" value="UniProtKB-KW"/>
</dbReference>
<organism evidence="8 9">
    <name type="scientific">Pseudoteredinibacter isoporae</name>
    <dbReference type="NCBI Taxonomy" id="570281"/>
    <lineage>
        <taxon>Bacteria</taxon>
        <taxon>Pseudomonadati</taxon>
        <taxon>Pseudomonadota</taxon>
        <taxon>Gammaproteobacteria</taxon>
        <taxon>Cellvibrionales</taxon>
        <taxon>Cellvibrionaceae</taxon>
        <taxon>Pseudoteredinibacter</taxon>
    </lineage>
</organism>
<accession>A0A7X0MWA5</accession>
<evidence type="ECO:0000256" key="5">
    <source>
        <dbReference type="ARBA" id="ARBA00022989"/>
    </source>
</evidence>
<feature type="transmembrane region" description="Helical" evidence="7">
    <location>
        <begin position="159"/>
        <end position="177"/>
    </location>
</feature>
<dbReference type="GO" id="GO:0005886">
    <property type="term" value="C:plasma membrane"/>
    <property type="evidence" value="ECO:0007669"/>
    <property type="project" value="UniProtKB-SubCell"/>
</dbReference>
<evidence type="ECO:0000256" key="3">
    <source>
        <dbReference type="ARBA" id="ARBA00022475"/>
    </source>
</evidence>
<sequence length="218" mass="23765">MQEIYTSAQAQNSSFEVSKVLRNTYALLAMTLAFSAITAYLAMAFNMPYLGLWNLIPFFGLLWMVEKNKNNGSGIFWTFAFTGWMGASIGPVIAAFLAVRGMEPILLSLGGTAAIFFAMSAYVLITKKDMSFMTGFLMTGILIAFIAGIANFFLQIQGLALAVSCMFLLLSSGMIMWQTSNIIHGGETNYISATVTLYVSLYNIFVSLLSITGIMGDD</sequence>
<evidence type="ECO:0000256" key="4">
    <source>
        <dbReference type="ARBA" id="ARBA00022692"/>
    </source>
</evidence>
<gene>
    <name evidence="8" type="ORF">HNR48_002255</name>
</gene>
<evidence type="ECO:0000256" key="6">
    <source>
        <dbReference type="ARBA" id="ARBA00023136"/>
    </source>
</evidence>
<protein>
    <submittedName>
        <fullName evidence="8">Modulator of FtsH protease</fullName>
    </submittedName>
</protein>
<feature type="transmembrane region" description="Helical" evidence="7">
    <location>
        <begin position="105"/>
        <end position="125"/>
    </location>
</feature>
<proteinExistence type="inferred from homology"/>
<evidence type="ECO:0000256" key="2">
    <source>
        <dbReference type="ARBA" id="ARBA00010350"/>
    </source>
</evidence>
<evidence type="ECO:0000313" key="8">
    <source>
        <dbReference type="EMBL" id="MBB6521970.1"/>
    </source>
</evidence>
<feature type="transmembrane region" description="Helical" evidence="7">
    <location>
        <begin position="25"/>
        <end position="43"/>
    </location>
</feature>
<feature type="transmembrane region" description="Helical" evidence="7">
    <location>
        <begin position="77"/>
        <end position="99"/>
    </location>
</feature>
<dbReference type="EMBL" id="JACHHT010000002">
    <property type="protein sequence ID" value="MBB6521970.1"/>
    <property type="molecule type" value="Genomic_DNA"/>
</dbReference>
<dbReference type="PANTHER" id="PTHR23291">
    <property type="entry name" value="BAX INHIBITOR-RELATED"/>
    <property type="match status" value="1"/>
</dbReference>
<keyword evidence="5 7" id="KW-1133">Transmembrane helix</keyword>
<dbReference type="AlphaFoldDB" id="A0A7X0MWA5"/>
<keyword evidence="3" id="KW-1003">Cell membrane</keyword>
<keyword evidence="6 7" id="KW-0472">Membrane</keyword>